<protein>
    <submittedName>
        <fullName evidence="1">Uncharacterized protein</fullName>
    </submittedName>
</protein>
<name>A0ABY8W271_9MYCO</name>
<accession>A0ABY8W271</accession>
<dbReference type="RefSeq" id="WP_285188753.1">
    <property type="nucleotide sequence ID" value="NZ_CP126981.1"/>
</dbReference>
<keyword evidence="2" id="KW-1185">Reference proteome</keyword>
<dbReference type="EMBL" id="CP126981">
    <property type="protein sequence ID" value="WIM88523.1"/>
    <property type="molecule type" value="Genomic_DNA"/>
</dbReference>
<proteinExistence type="predicted"/>
<evidence type="ECO:0000313" key="1">
    <source>
        <dbReference type="EMBL" id="WIM88523.1"/>
    </source>
</evidence>
<organism evidence="1 2">
    <name type="scientific">Candidatus Mycobacterium wuenschmannii</name>
    <dbReference type="NCBI Taxonomy" id="3027808"/>
    <lineage>
        <taxon>Bacteria</taxon>
        <taxon>Bacillati</taxon>
        <taxon>Actinomycetota</taxon>
        <taxon>Actinomycetes</taxon>
        <taxon>Mycobacteriales</taxon>
        <taxon>Mycobacteriaceae</taxon>
        <taxon>Mycobacterium</taxon>
    </lineage>
</organism>
<evidence type="ECO:0000313" key="2">
    <source>
        <dbReference type="Proteomes" id="UP001236585"/>
    </source>
</evidence>
<gene>
    <name evidence="1" type="ORF">PT015_03215</name>
</gene>
<sequence>MTRTDRRGRPLKAFLQAEIAGADVTIEEMRRACGLTRASYYGEPSGTGRGFDDSFPNSEELRQVAEYYKLGDNGWVSLLVEFGWLEPLPGTLRMPFTADMPEKLIAPPIALVTVRDAIDRYQNASVLVVSTDRTDVSMVSIHQALQDNPEALLMVFGAVPTDQP</sequence>
<dbReference type="Proteomes" id="UP001236585">
    <property type="component" value="Chromosome"/>
</dbReference>
<reference evidence="1 2" key="1">
    <citation type="journal article" date="2023" name="Microbiol. Resour. Announc.">
        <title>Complete Genome Sequence of Mycobacterium wuenschmanii, a novel Nontuberculous Mycobacterium Isolated from a captive population of Amazon Milk Frogs.</title>
        <authorList>
            <person name="Hicks J."/>
            <person name="Zeineldin M."/>
            <person name="Ward H."/>
            <person name="Wuenschmann A."/>
            <person name="Camp P."/>
            <person name="Farrell D."/>
            <person name="Lehman K."/>
            <person name="Thacker T."/>
            <person name="Cuthbert E."/>
        </authorList>
    </citation>
    <scope>NUCLEOTIDE SEQUENCE [LARGE SCALE GENOMIC DNA]</scope>
    <source>
        <strain evidence="1 2">Wuenschmanii</strain>
    </source>
</reference>